<keyword evidence="2" id="KW-0472">Membrane</keyword>
<gene>
    <name evidence="3" type="ORF">ACFQO6_19590</name>
</gene>
<proteinExistence type="predicted"/>
<keyword evidence="2" id="KW-1133">Transmembrane helix</keyword>
<evidence type="ECO:0000256" key="1">
    <source>
        <dbReference type="SAM" id="MobiDB-lite"/>
    </source>
</evidence>
<reference evidence="4" key="1">
    <citation type="journal article" date="2019" name="Int. J. Syst. Evol. Microbiol.">
        <title>The Global Catalogue of Microorganisms (GCM) 10K type strain sequencing project: providing services to taxonomists for standard genome sequencing and annotation.</title>
        <authorList>
            <consortium name="The Broad Institute Genomics Platform"/>
            <consortium name="The Broad Institute Genome Sequencing Center for Infectious Disease"/>
            <person name="Wu L."/>
            <person name="Ma J."/>
        </authorList>
    </citation>
    <scope>NUCLEOTIDE SEQUENCE [LARGE SCALE GENOMIC DNA]</scope>
    <source>
        <strain evidence="4">FCH27</strain>
    </source>
</reference>
<evidence type="ECO:0000256" key="2">
    <source>
        <dbReference type="SAM" id="Phobius"/>
    </source>
</evidence>
<dbReference type="RefSeq" id="WP_255889093.1">
    <property type="nucleotide sequence ID" value="NZ_JAFMZM010000001.1"/>
</dbReference>
<evidence type="ECO:0000313" key="3">
    <source>
        <dbReference type="EMBL" id="MFC7362482.1"/>
    </source>
</evidence>
<keyword evidence="4" id="KW-1185">Reference proteome</keyword>
<comment type="caution">
    <text evidence="3">The sequence shown here is derived from an EMBL/GenBank/DDBJ whole genome shotgun (WGS) entry which is preliminary data.</text>
</comment>
<evidence type="ECO:0000313" key="4">
    <source>
        <dbReference type="Proteomes" id="UP001596524"/>
    </source>
</evidence>
<feature type="region of interest" description="Disordered" evidence="1">
    <location>
        <begin position="104"/>
        <end position="125"/>
    </location>
</feature>
<accession>A0ABW2N5C1</accession>
<feature type="transmembrane region" description="Helical" evidence="2">
    <location>
        <begin position="25"/>
        <end position="46"/>
    </location>
</feature>
<feature type="compositionally biased region" description="Basic and acidic residues" evidence="1">
    <location>
        <begin position="106"/>
        <end position="125"/>
    </location>
</feature>
<keyword evidence="2" id="KW-0812">Transmembrane</keyword>
<dbReference type="Proteomes" id="UP001596524">
    <property type="component" value="Unassembled WGS sequence"/>
</dbReference>
<organism evidence="3 4">
    <name type="scientific">Nocardioides astragali</name>
    <dbReference type="NCBI Taxonomy" id="1776736"/>
    <lineage>
        <taxon>Bacteria</taxon>
        <taxon>Bacillati</taxon>
        <taxon>Actinomycetota</taxon>
        <taxon>Actinomycetes</taxon>
        <taxon>Propionibacteriales</taxon>
        <taxon>Nocardioidaceae</taxon>
        <taxon>Nocardioides</taxon>
    </lineage>
</organism>
<dbReference type="EMBL" id="JBHTCH010000025">
    <property type="protein sequence ID" value="MFC7362482.1"/>
    <property type="molecule type" value="Genomic_DNA"/>
</dbReference>
<sequence>MSPSFVTVVYPLLLAGITWTMEGGFLFGCLLLAFLLVLAQVIVATIEALKAKAAAAKVAVDELKDAAAKVKSAAEGVEHAAGKNMEAAKVGLDAATAHRNLNDTSDNARVEEEAKEAKTTADHASKAAADAKEKADEAAKTAQEKADATLFGAVQSVTVKLPLVGGALIFVLLGGLGAGLIKFAVGG</sequence>
<protein>
    <submittedName>
        <fullName evidence="3">Uncharacterized protein</fullName>
    </submittedName>
</protein>
<name>A0ABW2N5C1_9ACTN</name>
<feature type="transmembrane region" description="Helical" evidence="2">
    <location>
        <begin position="163"/>
        <end position="185"/>
    </location>
</feature>